<dbReference type="Gene3D" id="3.30.1390.10">
    <property type="match status" value="1"/>
</dbReference>
<dbReference type="Proteomes" id="UP001212841">
    <property type="component" value="Unassembled WGS sequence"/>
</dbReference>
<comment type="function">
    <text evidence="5">Ubiquitin ligase protein which is a component of the N-end rule pathway. Recognizes and binds to proteins bearing specific N-terminal residues that are destabilizing according to the N-end rule, leading to their ubiquitination and subsequent degradation.</text>
</comment>
<accession>A0AAD5S9U3</accession>
<dbReference type="PANTHER" id="PTHR21497:SF24">
    <property type="entry name" value="E3 UBIQUITIN-PROTEIN LIGASE UBR1"/>
    <property type="match status" value="1"/>
</dbReference>
<comment type="pathway">
    <text evidence="1 5">Protein modification; protein ubiquitination.</text>
</comment>
<dbReference type="PANTHER" id="PTHR21497">
    <property type="entry name" value="UBIQUITIN LIGASE E3 ALPHA-RELATED"/>
    <property type="match status" value="1"/>
</dbReference>
<dbReference type="InterPro" id="IPR003126">
    <property type="entry name" value="Znf_UBR"/>
</dbReference>
<comment type="similarity">
    <text evidence="5">Belongs to the E3 ubiquitin-protein ligase UBR1-like family.</text>
</comment>
<protein>
    <recommendedName>
        <fullName evidence="5">E3 ubiquitin-protein ligase</fullName>
        <ecNumber evidence="5">2.3.2.27</ecNumber>
    </recommendedName>
</protein>
<dbReference type="AlphaFoldDB" id="A0AAD5S9U3"/>
<keyword evidence="8" id="KW-1185">Reference proteome</keyword>
<dbReference type="GO" id="GO:0061630">
    <property type="term" value="F:ubiquitin protein ligase activity"/>
    <property type="evidence" value="ECO:0007669"/>
    <property type="project" value="UniProtKB-UniRule"/>
</dbReference>
<dbReference type="InterPro" id="IPR014719">
    <property type="entry name" value="Ribosomal_bL12_C/ClpS-like"/>
</dbReference>
<keyword evidence="5" id="KW-0808">Transferase</keyword>
<evidence type="ECO:0000256" key="2">
    <source>
        <dbReference type="ARBA" id="ARBA00022723"/>
    </source>
</evidence>
<comment type="catalytic activity">
    <reaction evidence="5">
        <text>S-ubiquitinyl-[E2 ubiquitin-conjugating enzyme]-L-cysteine + [acceptor protein]-L-lysine = [E2 ubiquitin-conjugating enzyme]-L-cysteine + N(6)-ubiquitinyl-[acceptor protein]-L-lysine.</text>
        <dbReference type="EC" id="2.3.2.27"/>
    </reaction>
</comment>
<dbReference type="Gene3D" id="2.10.110.30">
    <property type="match status" value="1"/>
</dbReference>
<evidence type="ECO:0000313" key="8">
    <source>
        <dbReference type="Proteomes" id="UP001212841"/>
    </source>
</evidence>
<gene>
    <name evidence="7" type="ORF">HK097_008893</name>
</gene>
<evidence type="ECO:0000256" key="3">
    <source>
        <dbReference type="ARBA" id="ARBA00022771"/>
    </source>
</evidence>
<dbReference type="EMBL" id="JADGJD010000550">
    <property type="protein sequence ID" value="KAJ3050134.1"/>
    <property type="molecule type" value="Genomic_DNA"/>
</dbReference>
<keyword evidence="2 5" id="KW-0479">Metal-binding</keyword>
<dbReference type="SMART" id="SM00396">
    <property type="entry name" value="ZnF_UBR1"/>
    <property type="match status" value="1"/>
</dbReference>
<keyword evidence="4 5" id="KW-0862">Zinc</keyword>
<dbReference type="CDD" id="cd19673">
    <property type="entry name" value="UBR-box_UBR3"/>
    <property type="match status" value="1"/>
</dbReference>
<proteinExistence type="inferred from homology"/>
<feature type="domain" description="UBR-type" evidence="6">
    <location>
        <begin position="128"/>
        <end position="184"/>
    </location>
</feature>
<comment type="caution">
    <text evidence="7">The sequence shown here is derived from an EMBL/GenBank/DDBJ whole genome shotgun (WGS) entry which is preliminary data.</text>
</comment>
<dbReference type="GO" id="GO:0008270">
    <property type="term" value="F:zinc ion binding"/>
    <property type="evidence" value="ECO:0007669"/>
    <property type="project" value="UniProtKB-UniRule"/>
</dbReference>
<dbReference type="GO" id="GO:0000151">
    <property type="term" value="C:ubiquitin ligase complex"/>
    <property type="evidence" value="ECO:0007669"/>
    <property type="project" value="TreeGrafter"/>
</dbReference>
<dbReference type="EC" id="2.3.2.27" evidence="5"/>
<dbReference type="Pfam" id="PF02617">
    <property type="entry name" value="ClpS"/>
    <property type="match status" value="1"/>
</dbReference>
<dbReference type="SUPFAM" id="SSF54736">
    <property type="entry name" value="ClpS-like"/>
    <property type="match status" value="1"/>
</dbReference>
<dbReference type="GO" id="GO:0071596">
    <property type="term" value="P:ubiquitin-dependent protein catabolic process via the N-end rule pathway"/>
    <property type="evidence" value="ECO:0007669"/>
    <property type="project" value="UniProtKB-UniRule"/>
</dbReference>
<evidence type="ECO:0000256" key="5">
    <source>
        <dbReference type="RuleBase" id="RU366018"/>
    </source>
</evidence>
<name>A0AAD5S9U3_9FUNG</name>
<evidence type="ECO:0000256" key="4">
    <source>
        <dbReference type="ARBA" id="ARBA00022833"/>
    </source>
</evidence>
<dbReference type="InterPro" id="IPR003769">
    <property type="entry name" value="ClpS_core"/>
</dbReference>
<evidence type="ECO:0000256" key="1">
    <source>
        <dbReference type="ARBA" id="ARBA00004906"/>
    </source>
</evidence>
<dbReference type="GO" id="GO:0005737">
    <property type="term" value="C:cytoplasm"/>
    <property type="evidence" value="ECO:0007669"/>
    <property type="project" value="TreeGrafter"/>
</dbReference>
<dbReference type="GO" id="GO:0016567">
    <property type="term" value="P:protein ubiquitination"/>
    <property type="evidence" value="ECO:0007669"/>
    <property type="project" value="UniProtKB-UniRule"/>
</dbReference>
<sequence>MQQQTPQVGEDIHSFQPPPIPEALHHITYFHADLYHYLHALPFRDEWVLPVSASHYGSSLAPVVECFAGATEEGIEIIYGSKKAPSAIRPDGQIGGAAHSGAELLSQVLAQGEDASLPPEYQKSQRGKACGHVFKKGEGVYRCRNCALDDTCVFCSRCFYASDHEGHDTTFSVAAGSGADEAAGSVLAPAEKGSGEEEVVSLLPEPLITSMRTTIATVLDFIIDTLSESPSDLCPPENIDVLRASNLPETQEEEEAAKSDKWLYACILWNDETHSFQEVIDVVMAALECTEGEAKSVAERVDVHGRDVIFLSPSLARMLSIARIFTPTGLAVSIRNARDTFREYISGLLVGWLRDLPRIVPGSRRVNGVLYESVQNVVRRLICEELCSPRRNVKSLLVGREFDGGEEGEEDVELFERERSVEGDGGWGVGMEEEDVDAFLAGRMEVEDEDVGRRGGGEEGKLRIDYLLKFDVKLWKEVRNGLRELYIGTLIVSADEWKKVMGMFF</sequence>
<keyword evidence="5" id="KW-0833">Ubl conjugation pathway</keyword>
<reference evidence="7" key="1">
    <citation type="submission" date="2020-05" db="EMBL/GenBank/DDBJ databases">
        <title>Phylogenomic resolution of chytrid fungi.</title>
        <authorList>
            <person name="Stajich J.E."/>
            <person name="Amses K."/>
            <person name="Simmons R."/>
            <person name="Seto K."/>
            <person name="Myers J."/>
            <person name="Bonds A."/>
            <person name="Quandt C.A."/>
            <person name="Barry K."/>
            <person name="Liu P."/>
            <person name="Grigoriev I."/>
            <person name="Longcore J.E."/>
            <person name="James T.Y."/>
        </authorList>
    </citation>
    <scope>NUCLEOTIDE SEQUENCE</scope>
    <source>
        <strain evidence="7">JEL0318</strain>
    </source>
</reference>
<evidence type="ECO:0000259" key="6">
    <source>
        <dbReference type="SMART" id="SM00396"/>
    </source>
</evidence>
<organism evidence="7 8">
    <name type="scientific">Rhizophlyctis rosea</name>
    <dbReference type="NCBI Taxonomy" id="64517"/>
    <lineage>
        <taxon>Eukaryota</taxon>
        <taxon>Fungi</taxon>
        <taxon>Fungi incertae sedis</taxon>
        <taxon>Chytridiomycota</taxon>
        <taxon>Chytridiomycota incertae sedis</taxon>
        <taxon>Chytridiomycetes</taxon>
        <taxon>Rhizophlyctidales</taxon>
        <taxon>Rhizophlyctidaceae</taxon>
        <taxon>Rhizophlyctis</taxon>
    </lineage>
</organism>
<keyword evidence="3 5" id="KW-0863">Zinc-finger</keyword>
<evidence type="ECO:0000313" key="7">
    <source>
        <dbReference type="EMBL" id="KAJ3050134.1"/>
    </source>
</evidence>
<dbReference type="Pfam" id="PF02207">
    <property type="entry name" value="zf-UBR"/>
    <property type="match status" value="1"/>
</dbReference>
<dbReference type="InterPro" id="IPR039164">
    <property type="entry name" value="UBR1-like"/>
</dbReference>